<accession>A0A8S1H873</accession>
<dbReference type="AlphaFoldDB" id="A0A8S1H873"/>
<feature type="compositionally biased region" description="Polar residues" evidence="1">
    <location>
        <begin position="127"/>
        <end position="138"/>
    </location>
</feature>
<evidence type="ECO:0000313" key="3">
    <source>
        <dbReference type="Proteomes" id="UP000835052"/>
    </source>
</evidence>
<proteinExistence type="predicted"/>
<dbReference type="Proteomes" id="UP000835052">
    <property type="component" value="Unassembled WGS sequence"/>
</dbReference>
<sequence length="176" mass="19673">MFSHLKTCPPGKGNREESRGQVITPKFRPFFKIAGYLGALVDGTTHCHSGRRKNSTLFIKVHFEMSSRISKDLIDSMDISTHLQAVPMLGNQIVPKIWAHLEKKGLTEEEMMANIEMAQIEARLSSHRNASSSPQIARQQPVLPSISSTENAHELKRSLAFDSENMPAPKIARNKP</sequence>
<dbReference type="EMBL" id="CAJGYM010000019">
    <property type="protein sequence ID" value="CAD6191171.1"/>
    <property type="molecule type" value="Genomic_DNA"/>
</dbReference>
<feature type="region of interest" description="Disordered" evidence="1">
    <location>
        <begin position="125"/>
        <end position="176"/>
    </location>
</feature>
<evidence type="ECO:0000313" key="2">
    <source>
        <dbReference type="EMBL" id="CAD6191171.1"/>
    </source>
</evidence>
<protein>
    <submittedName>
        <fullName evidence="2">Uncharacterized protein</fullName>
    </submittedName>
</protein>
<feature type="region of interest" description="Disordered" evidence="1">
    <location>
        <begin position="1"/>
        <end position="20"/>
    </location>
</feature>
<reference evidence="2" key="1">
    <citation type="submission" date="2020-10" db="EMBL/GenBank/DDBJ databases">
        <authorList>
            <person name="Kikuchi T."/>
        </authorList>
    </citation>
    <scope>NUCLEOTIDE SEQUENCE</scope>
    <source>
        <strain evidence="2">NKZ352</strain>
    </source>
</reference>
<gene>
    <name evidence="2" type="ORF">CAUJ_LOCUS7090</name>
</gene>
<keyword evidence="3" id="KW-1185">Reference proteome</keyword>
<comment type="caution">
    <text evidence="2">The sequence shown here is derived from an EMBL/GenBank/DDBJ whole genome shotgun (WGS) entry which is preliminary data.</text>
</comment>
<organism evidence="2 3">
    <name type="scientific">Caenorhabditis auriculariae</name>
    <dbReference type="NCBI Taxonomy" id="2777116"/>
    <lineage>
        <taxon>Eukaryota</taxon>
        <taxon>Metazoa</taxon>
        <taxon>Ecdysozoa</taxon>
        <taxon>Nematoda</taxon>
        <taxon>Chromadorea</taxon>
        <taxon>Rhabditida</taxon>
        <taxon>Rhabditina</taxon>
        <taxon>Rhabditomorpha</taxon>
        <taxon>Rhabditoidea</taxon>
        <taxon>Rhabditidae</taxon>
        <taxon>Peloderinae</taxon>
        <taxon>Caenorhabditis</taxon>
    </lineage>
</organism>
<evidence type="ECO:0000256" key="1">
    <source>
        <dbReference type="SAM" id="MobiDB-lite"/>
    </source>
</evidence>
<name>A0A8S1H873_9PELO</name>